<evidence type="ECO:0000313" key="4">
    <source>
        <dbReference type="Proteomes" id="UP001497525"/>
    </source>
</evidence>
<evidence type="ECO:0000313" key="3">
    <source>
        <dbReference type="EMBL" id="CAL5140742.1"/>
    </source>
</evidence>
<sequence length="645" mass="71304">MDSRESPAEGSGANSPNTGEEEGSLVSPRSGRPIKKAKNDVKHGFMIPPSPPKFVTMDQLAEAANAFYNMSLAHEITVDSDFRIERYEPPEKSFERVVKETMHRAFWDLLRSSLEADPPDYEPALRLLAEVKESLSELILPHQKTLQKLIDSCLDLDVARSQLQETGHLSLEAYSEQVINVMKQFCAPVRDQEVEDLRKIMDPVEAFRHAFILLDKMHMDLANFTIAQMRPYIRQQAVTYERAKFVSFLEAQQKVGIDGLARARMWIKEAFNKLTSLSSSGENASKTRPDAASSVSAIPIAHPSGSGQTVETIPVTPNNILREAYLDLLTWPADRDWPETMVMDQQRLTDLGHQLTRIVTLTSLVLVVCNYIASNFSRLFANTNAISSHVDAMVTLKRSVCRAALVMMNMIQPEQLVQQADILAEEVVLTLERWRNSLRSSSTQNELATEPSTLPDDLRKVLLSQLSEVVHGRHPVYILMRTRATNFLRSALSSFPPETLPLPAGFSILLDVDDRKPVPSIMSPSGTAATQFGAPPSGLPTMATGVAGRSASSSDVPGNETEQTSSQKSTTAPESLSLASIASRLLPLLAHNRHVFGPHYAEIIQPLLIPTTNTTSSESSEADDTSSERRDNATIDAGFHRTSSY</sequence>
<dbReference type="AlphaFoldDB" id="A0AAV2TV77"/>
<feature type="region of interest" description="Disordered" evidence="2">
    <location>
        <begin position="525"/>
        <end position="574"/>
    </location>
</feature>
<feature type="region of interest" description="Disordered" evidence="2">
    <location>
        <begin position="1"/>
        <end position="47"/>
    </location>
</feature>
<dbReference type="PANTHER" id="PTHR12832:SF11">
    <property type="entry name" value="LD23868P"/>
    <property type="match status" value="1"/>
</dbReference>
<dbReference type="EMBL" id="CAXLJL010000778">
    <property type="protein sequence ID" value="CAL5140742.1"/>
    <property type="molecule type" value="Genomic_DNA"/>
</dbReference>
<feature type="compositionally biased region" description="Low complexity" evidence="2">
    <location>
        <begin position="560"/>
        <end position="574"/>
    </location>
</feature>
<reference evidence="3" key="1">
    <citation type="submission" date="2024-06" db="EMBL/GenBank/DDBJ databases">
        <authorList>
            <person name="Liu X."/>
            <person name="Lenzi L."/>
            <person name="Haldenby T S."/>
            <person name="Uol C."/>
        </authorList>
    </citation>
    <scope>NUCLEOTIDE SEQUENCE</scope>
</reference>
<dbReference type="PANTHER" id="PTHR12832">
    <property type="entry name" value="TESTIS-SPECIFIC PROTEIN PBS13 T-COMPLEX 11"/>
    <property type="match status" value="1"/>
</dbReference>
<proteinExistence type="inferred from homology"/>
<dbReference type="Proteomes" id="UP001497525">
    <property type="component" value="Unassembled WGS sequence"/>
</dbReference>
<gene>
    <name evidence="3" type="ORF">CDAUBV1_LOCUS16037</name>
</gene>
<dbReference type="Pfam" id="PF05794">
    <property type="entry name" value="Tcp11"/>
    <property type="match status" value="1"/>
</dbReference>
<name>A0AAV2TV77_CALDB</name>
<evidence type="ECO:0008006" key="5">
    <source>
        <dbReference type="Google" id="ProtNLM"/>
    </source>
</evidence>
<evidence type="ECO:0000256" key="1">
    <source>
        <dbReference type="ARBA" id="ARBA00010954"/>
    </source>
</evidence>
<comment type="similarity">
    <text evidence="1">Belongs to the TCP11 family.</text>
</comment>
<comment type="caution">
    <text evidence="3">The sequence shown here is derived from an EMBL/GenBank/DDBJ whole genome shotgun (WGS) entry which is preliminary data.</text>
</comment>
<dbReference type="InterPro" id="IPR008862">
    <property type="entry name" value="Tcp11"/>
</dbReference>
<accession>A0AAV2TV77</accession>
<dbReference type="GO" id="GO:0007165">
    <property type="term" value="P:signal transduction"/>
    <property type="evidence" value="ECO:0007669"/>
    <property type="project" value="TreeGrafter"/>
</dbReference>
<evidence type="ECO:0000256" key="2">
    <source>
        <dbReference type="SAM" id="MobiDB-lite"/>
    </source>
</evidence>
<protein>
    <recommendedName>
        <fullName evidence="5">T-complex 11</fullName>
    </recommendedName>
</protein>
<feature type="region of interest" description="Disordered" evidence="2">
    <location>
        <begin position="612"/>
        <end position="645"/>
    </location>
</feature>
<organism evidence="3 4">
    <name type="scientific">Calicophoron daubneyi</name>
    <name type="common">Rumen fluke</name>
    <name type="synonym">Paramphistomum daubneyi</name>
    <dbReference type="NCBI Taxonomy" id="300641"/>
    <lineage>
        <taxon>Eukaryota</taxon>
        <taxon>Metazoa</taxon>
        <taxon>Spiralia</taxon>
        <taxon>Lophotrochozoa</taxon>
        <taxon>Platyhelminthes</taxon>
        <taxon>Trematoda</taxon>
        <taxon>Digenea</taxon>
        <taxon>Plagiorchiida</taxon>
        <taxon>Pronocephalata</taxon>
        <taxon>Paramphistomoidea</taxon>
        <taxon>Paramphistomidae</taxon>
        <taxon>Calicophoron</taxon>
    </lineage>
</organism>